<dbReference type="EMBL" id="SRLO01002025">
    <property type="protein sequence ID" value="TNN34176.1"/>
    <property type="molecule type" value="Genomic_DNA"/>
</dbReference>
<feature type="transmembrane region" description="Helical" evidence="1">
    <location>
        <begin position="89"/>
        <end position="111"/>
    </location>
</feature>
<gene>
    <name evidence="2" type="ORF">EYF80_055660</name>
</gene>
<accession>A0A4Z2EYY1</accession>
<evidence type="ECO:0000313" key="3">
    <source>
        <dbReference type="Proteomes" id="UP000314294"/>
    </source>
</evidence>
<evidence type="ECO:0000313" key="2">
    <source>
        <dbReference type="EMBL" id="TNN34176.1"/>
    </source>
</evidence>
<proteinExistence type="predicted"/>
<keyword evidence="1" id="KW-1133">Transmembrane helix</keyword>
<organism evidence="2 3">
    <name type="scientific">Liparis tanakae</name>
    <name type="common">Tanaka's snailfish</name>
    <dbReference type="NCBI Taxonomy" id="230148"/>
    <lineage>
        <taxon>Eukaryota</taxon>
        <taxon>Metazoa</taxon>
        <taxon>Chordata</taxon>
        <taxon>Craniata</taxon>
        <taxon>Vertebrata</taxon>
        <taxon>Euteleostomi</taxon>
        <taxon>Actinopterygii</taxon>
        <taxon>Neopterygii</taxon>
        <taxon>Teleostei</taxon>
        <taxon>Neoteleostei</taxon>
        <taxon>Acanthomorphata</taxon>
        <taxon>Eupercaria</taxon>
        <taxon>Perciformes</taxon>
        <taxon>Cottioidei</taxon>
        <taxon>Cottales</taxon>
        <taxon>Liparidae</taxon>
        <taxon>Liparis</taxon>
    </lineage>
</organism>
<keyword evidence="1" id="KW-0472">Membrane</keyword>
<name>A0A4Z2EYY1_9TELE</name>
<dbReference type="AlphaFoldDB" id="A0A4Z2EYY1"/>
<dbReference type="Proteomes" id="UP000314294">
    <property type="component" value="Unassembled WGS sequence"/>
</dbReference>
<comment type="caution">
    <text evidence="2">The sequence shown here is derived from an EMBL/GenBank/DDBJ whole genome shotgun (WGS) entry which is preliminary data.</text>
</comment>
<protein>
    <submittedName>
        <fullName evidence="2">Uncharacterized protein</fullName>
    </submittedName>
</protein>
<keyword evidence="3" id="KW-1185">Reference proteome</keyword>
<sequence>MYRRCLHRDGPAYRWLVRSPVSSLAPATVCPTVTLKGFPETPTAWKRDHIMSSEGRFRKRPKQLPSTCSSARITGLPVPPPADSLWETMVTLIFALLGALLGVGLGACLLLPWDLSSSRSRPSTWSLETQVEFGHAVPTLNTGGHRKLRERSLISPEAWPWPSARVRTPDKKSAISSCRSLLSELLHALDATLQSVLTDHKQHWGLHVQQRVVHILQTRITFSTTTGLKLKFTLANACRTFLAHLSTAILRKIGSLDA</sequence>
<evidence type="ECO:0000256" key="1">
    <source>
        <dbReference type="SAM" id="Phobius"/>
    </source>
</evidence>
<keyword evidence="1" id="KW-0812">Transmembrane</keyword>
<reference evidence="2 3" key="1">
    <citation type="submission" date="2019-03" db="EMBL/GenBank/DDBJ databases">
        <title>First draft genome of Liparis tanakae, snailfish: a comprehensive survey of snailfish specific genes.</title>
        <authorList>
            <person name="Kim W."/>
            <person name="Song I."/>
            <person name="Jeong J.-H."/>
            <person name="Kim D."/>
            <person name="Kim S."/>
            <person name="Ryu S."/>
            <person name="Song J.Y."/>
            <person name="Lee S.K."/>
        </authorList>
    </citation>
    <scope>NUCLEOTIDE SEQUENCE [LARGE SCALE GENOMIC DNA]</scope>
    <source>
        <tissue evidence="2">Muscle</tissue>
    </source>
</reference>